<gene>
    <name evidence="2" type="ORF">GDO81_007987</name>
</gene>
<dbReference type="EMBL" id="WNYA01000003">
    <property type="protein sequence ID" value="KAG8582280.1"/>
    <property type="molecule type" value="Genomic_DNA"/>
</dbReference>
<proteinExistence type="predicted"/>
<evidence type="ECO:0000256" key="1">
    <source>
        <dbReference type="SAM" id="MobiDB-lite"/>
    </source>
</evidence>
<name>A0AAV7CB78_ENGPU</name>
<evidence type="ECO:0000313" key="3">
    <source>
        <dbReference type="Proteomes" id="UP000824782"/>
    </source>
</evidence>
<dbReference type="Proteomes" id="UP000824782">
    <property type="component" value="Unassembled WGS sequence"/>
</dbReference>
<organism evidence="2 3">
    <name type="scientific">Engystomops pustulosus</name>
    <name type="common">Tungara frog</name>
    <name type="synonym">Physalaemus pustulosus</name>
    <dbReference type="NCBI Taxonomy" id="76066"/>
    <lineage>
        <taxon>Eukaryota</taxon>
        <taxon>Metazoa</taxon>
        <taxon>Chordata</taxon>
        <taxon>Craniata</taxon>
        <taxon>Vertebrata</taxon>
        <taxon>Euteleostomi</taxon>
        <taxon>Amphibia</taxon>
        <taxon>Batrachia</taxon>
        <taxon>Anura</taxon>
        <taxon>Neobatrachia</taxon>
        <taxon>Hyloidea</taxon>
        <taxon>Leptodactylidae</taxon>
        <taxon>Leiuperinae</taxon>
        <taxon>Engystomops</taxon>
    </lineage>
</organism>
<keyword evidence="3" id="KW-1185">Reference proteome</keyword>
<accession>A0AAV7CB78</accession>
<comment type="caution">
    <text evidence="2">The sequence shown here is derived from an EMBL/GenBank/DDBJ whole genome shotgun (WGS) entry which is preliminary data.</text>
</comment>
<feature type="region of interest" description="Disordered" evidence="1">
    <location>
        <begin position="59"/>
        <end position="81"/>
    </location>
</feature>
<protein>
    <submittedName>
        <fullName evidence="2">Uncharacterized protein</fullName>
    </submittedName>
</protein>
<dbReference type="AlphaFoldDB" id="A0AAV7CB78"/>
<reference evidence="2" key="1">
    <citation type="thesis" date="2020" institute="ProQuest LLC" country="789 East Eisenhower Parkway, Ann Arbor, MI, USA">
        <title>Comparative Genomics and Chromosome Evolution.</title>
        <authorList>
            <person name="Mudd A.B."/>
        </authorList>
    </citation>
    <scope>NUCLEOTIDE SEQUENCE</scope>
    <source>
        <strain evidence="2">237g6f4</strain>
        <tissue evidence="2">Blood</tissue>
    </source>
</reference>
<evidence type="ECO:0000313" key="2">
    <source>
        <dbReference type="EMBL" id="KAG8582280.1"/>
    </source>
</evidence>
<sequence length="81" mass="8936">MWQSKKVLKPEEQVGGPPEKLNKLSACMWQSKKVFKPEEQCLGYRQLNAAHRDIGGRCGESWRRNGQGTAGAACMDASEAA</sequence>